<dbReference type="KEGG" id="pnl:PNK_1126"/>
<gene>
    <name evidence="1" type="primary">cas7</name>
    <name evidence="1" type="ORF">PNK_1126</name>
</gene>
<evidence type="ECO:0000313" key="1">
    <source>
        <dbReference type="EMBL" id="CUI16743.1"/>
    </source>
</evidence>
<organism evidence="1 2">
    <name type="scientific">Candidatus Protochlamydia naegleriophila</name>
    <dbReference type="NCBI Taxonomy" id="389348"/>
    <lineage>
        <taxon>Bacteria</taxon>
        <taxon>Pseudomonadati</taxon>
        <taxon>Chlamydiota</taxon>
        <taxon>Chlamydiia</taxon>
        <taxon>Parachlamydiales</taxon>
        <taxon>Parachlamydiaceae</taxon>
        <taxon>Candidatus Protochlamydia</taxon>
    </lineage>
</organism>
<dbReference type="Proteomes" id="UP000069902">
    <property type="component" value="Chromosome cPNK"/>
</dbReference>
<dbReference type="InterPro" id="IPR010148">
    <property type="entry name" value="CRISPR-assoc_prot_CT1975"/>
</dbReference>
<evidence type="ECO:0008006" key="3">
    <source>
        <dbReference type="Google" id="ProtNLM"/>
    </source>
</evidence>
<dbReference type="NCBIfam" id="TIGR01869">
    <property type="entry name" value="casC_Cse4"/>
    <property type="match status" value="1"/>
</dbReference>
<dbReference type="AlphaFoldDB" id="A0A0U5JC86"/>
<dbReference type="FunCoup" id="A0A0U5JC86">
    <property type="interactions" value="29"/>
</dbReference>
<dbReference type="STRING" id="389348.PNK_1126"/>
<dbReference type="PATRIC" id="fig|389348.3.peg.1241"/>
<dbReference type="EMBL" id="LN879502">
    <property type="protein sequence ID" value="CUI16743.1"/>
    <property type="molecule type" value="Genomic_DNA"/>
</dbReference>
<accession>A0A0U5JC86</accession>
<reference evidence="2" key="1">
    <citation type="submission" date="2015-09" db="EMBL/GenBank/DDBJ databases">
        <authorList>
            <person name="Bertelli C."/>
        </authorList>
    </citation>
    <scope>NUCLEOTIDE SEQUENCE [LARGE SCALE GENOMIC DNA]</scope>
    <source>
        <strain evidence="2">KNic</strain>
    </source>
</reference>
<proteinExistence type="predicted"/>
<dbReference type="RefSeq" id="WP_032125550.1">
    <property type="nucleotide sequence ID" value="NZ_LN879502.1"/>
</dbReference>
<dbReference type="Pfam" id="PF09344">
    <property type="entry name" value="Cas_CT1975"/>
    <property type="match status" value="1"/>
</dbReference>
<evidence type="ECO:0000313" key="2">
    <source>
        <dbReference type="Proteomes" id="UP000069902"/>
    </source>
</evidence>
<dbReference type="InParanoid" id="A0A0U5JC86"/>
<protein>
    <recommendedName>
        <fullName evidence="3">Type I-E CRISPR-associated protein Cas7/Cse4/CasC</fullName>
    </recommendedName>
</protein>
<sequence length="390" mass="43431">MENRFLQIHYLSSYPGTLLNRDEAGFAKRIVFGGVSRTRISSQCLKRHWRTHEGEYSLKDIGIPMSTRSRQIFEKFIVEPLLLEFSPEKVRLITEALMSAVLGKSEKKSEKPKKNEDERNSQNELECKAVVVLGKVEIDYLLNLTRTLCNTLDNPKKSKDVENAIPKELKNNLKALGKAAAGLDGVLFGRMVTSDLLARVDAAIHVAHAFTVHGEASENDYFSVVDDLVQLGSGHINNTELTTGLYYGYVVIDIPLLFSNLEGYSFDVVAKVIENLIHLIARVSPGAKLGSTAPYAYAHLLMAEMGNGQPCTFANAFLKPVKDQPDLLNNTYNALTRHIKELDAMYATQNRRGVACMGEMAQVDALANLQEFQGIKELTTWVVDSLRGHE</sequence>
<name>A0A0U5JC86_9BACT</name>
<keyword evidence="2" id="KW-1185">Reference proteome</keyword>